<dbReference type="Gene3D" id="3.30.40.10">
    <property type="entry name" value="Zinc/RING finger domain, C3HC4 (zinc finger)"/>
    <property type="match status" value="1"/>
</dbReference>
<evidence type="ECO:0000256" key="2">
    <source>
        <dbReference type="ARBA" id="ARBA00022771"/>
    </source>
</evidence>
<reference evidence="7 8" key="1">
    <citation type="submission" date="2024-04" db="EMBL/GenBank/DDBJ databases">
        <authorList>
            <consortium name="Genoscope - CEA"/>
            <person name="William W."/>
        </authorList>
    </citation>
    <scope>NUCLEOTIDE SEQUENCE [LARGE SCALE GENOMIC DNA]</scope>
</reference>
<keyword evidence="8" id="KW-1185">Reference proteome</keyword>
<evidence type="ECO:0000259" key="6">
    <source>
        <dbReference type="PROSITE" id="PS50966"/>
    </source>
</evidence>
<keyword evidence="3" id="KW-0862">Zinc</keyword>
<dbReference type="InterPro" id="IPR007527">
    <property type="entry name" value="Znf_SWIM"/>
</dbReference>
<dbReference type="EMBL" id="CAXITT010000634">
    <property type="protein sequence ID" value="CAL1544620.1"/>
    <property type="molecule type" value="Genomic_DNA"/>
</dbReference>
<dbReference type="GO" id="GO:0008270">
    <property type="term" value="F:zinc ion binding"/>
    <property type="evidence" value="ECO:0007669"/>
    <property type="project" value="UniProtKB-KW"/>
</dbReference>
<feature type="domain" description="PHD-type" evidence="5">
    <location>
        <begin position="623"/>
        <end position="672"/>
    </location>
</feature>
<evidence type="ECO:0000256" key="1">
    <source>
        <dbReference type="ARBA" id="ARBA00022723"/>
    </source>
</evidence>
<evidence type="ECO:0000259" key="5">
    <source>
        <dbReference type="PROSITE" id="PS50016"/>
    </source>
</evidence>
<dbReference type="PROSITE" id="PS50016">
    <property type="entry name" value="ZF_PHD_2"/>
    <property type="match status" value="1"/>
</dbReference>
<keyword evidence="1" id="KW-0479">Metal-binding</keyword>
<sequence length="672" mass="74799">MLDSLNQFPEILIMDVTYKVNKQNYPLLNILVVDSNGQGRPVFHSFLASEDSTILSSCLLFFASSFDSQRTKTIFVDKDMAEICAIKSSLPFVNIRLCAFHTTTAVKKALQQKKLSSSQISCLIDLFIEQRSCMDMSKYNALKDKISEISPPDVLSYFVCNWWNCPQLWAASFLESPTFHITTTNHAETFHQKIKRVLSTKTPLSISITELLSVTKYTMQSRDASASIQAMSLKYNTRHNSDTINTIQNDLTPFAAKLVSEQFILSQHTHYVAQCSLNLPETYILSSSTSGSSQYNCTINSCSCDFFIKFCLPCRHIFALRSELCLPLYHCGNERFKSSSAVCPSLSSNDHHNITHEVLPTRKASNPESRYHITKGITKAIESFLPLLGEQAFQSAVSHLERVLTLIKADRPVAVIDLSQGDITQPQTENLHAGVTASSPPPSVSSDSIDVVVLPSVSSPPPSVSSDTIDVVVLPSVSSPPPSVSSDSLEVVVLPSPADFLVPSSSSAGSSCGFSNVKLSLVKTKGRPRQVQSFTRRYRKRKACPKDFHTRSDEVKKQMLLSGCLLDATVLPPFSVLNLKSTENIFSVCANANISLCSIQPLFTEDAWEKLEARIAEKKGKDLFFCNSCFIMDDSQYKMIECEGCLEWFHYHCLGLRTASKPKKWYCDDCWQ</sequence>
<organism evidence="7 8">
    <name type="scientific">Lymnaea stagnalis</name>
    <name type="common">Great pond snail</name>
    <name type="synonym">Helix stagnalis</name>
    <dbReference type="NCBI Taxonomy" id="6523"/>
    <lineage>
        <taxon>Eukaryota</taxon>
        <taxon>Metazoa</taxon>
        <taxon>Spiralia</taxon>
        <taxon>Lophotrochozoa</taxon>
        <taxon>Mollusca</taxon>
        <taxon>Gastropoda</taxon>
        <taxon>Heterobranchia</taxon>
        <taxon>Euthyneura</taxon>
        <taxon>Panpulmonata</taxon>
        <taxon>Hygrophila</taxon>
        <taxon>Lymnaeoidea</taxon>
        <taxon>Lymnaeidae</taxon>
        <taxon>Lymnaea</taxon>
    </lineage>
</organism>
<keyword evidence="2 4" id="KW-0863">Zinc-finger</keyword>
<dbReference type="SUPFAM" id="SSF57903">
    <property type="entry name" value="FYVE/PHD zinc finger"/>
    <property type="match status" value="1"/>
</dbReference>
<evidence type="ECO:0000313" key="7">
    <source>
        <dbReference type="EMBL" id="CAL1544620.1"/>
    </source>
</evidence>
<comment type="caution">
    <text evidence="7">The sequence shown here is derived from an EMBL/GenBank/DDBJ whole genome shotgun (WGS) entry which is preliminary data.</text>
</comment>
<dbReference type="Pfam" id="PF00628">
    <property type="entry name" value="PHD"/>
    <property type="match status" value="1"/>
</dbReference>
<dbReference type="Pfam" id="PF21056">
    <property type="entry name" value="ZSWIM1-3_RNaseH-like"/>
    <property type="match status" value="1"/>
</dbReference>
<evidence type="ECO:0000256" key="3">
    <source>
        <dbReference type="ARBA" id="ARBA00022833"/>
    </source>
</evidence>
<gene>
    <name evidence="7" type="ORF">GSLYS_00018133001</name>
</gene>
<name>A0AAV2ICP7_LYMST</name>
<dbReference type="PANTHER" id="PTHR31569:SF4">
    <property type="entry name" value="SWIM-TYPE DOMAIN-CONTAINING PROTEIN"/>
    <property type="match status" value="1"/>
</dbReference>
<evidence type="ECO:0000256" key="4">
    <source>
        <dbReference type="PROSITE-ProRule" id="PRU00325"/>
    </source>
</evidence>
<dbReference type="InterPro" id="IPR011011">
    <property type="entry name" value="Znf_FYVE_PHD"/>
</dbReference>
<dbReference type="InterPro" id="IPR013083">
    <property type="entry name" value="Znf_RING/FYVE/PHD"/>
</dbReference>
<dbReference type="Proteomes" id="UP001497497">
    <property type="component" value="Unassembled WGS sequence"/>
</dbReference>
<dbReference type="AlphaFoldDB" id="A0AAV2ICP7"/>
<dbReference type="PROSITE" id="PS01359">
    <property type="entry name" value="ZF_PHD_1"/>
    <property type="match status" value="1"/>
</dbReference>
<proteinExistence type="predicted"/>
<protein>
    <submittedName>
        <fullName evidence="7">Uncharacterized protein</fullName>
    </submittedName>
</protein>
<dbReference type="PROSITE" id="PS50966">
    <property type="entry name" value="ZF_SWIM"/>
    <property type="match status" value="1"/>
</dbReference>
<dbReference type="InterPro" id="IPR052579">
    <property type="entry name" value="Zinc_finger_SWIM"/>
</dbReference>
<accession>A0AAV2ICP7</accession>
<dbReference type="PANTHER" id="PTHR31569">
    <property type="entry name" value="SWIM-TYPE DOMAIN-CONTAINING PROTEIN"/>
    <property type="match status" value="1"/>
</dbReference>
<dbReference type="InterPro" id="IPR019787">
    <property type="entry name" value="Znf_PHD-finger"/>
</dbReference>
<evidence type="ECO:0000313" key="8">
    <source>
        <dbReference type="Proteomes" id="UP001497497"/>
    </source>
</evidence>
<dbReference type="InterPro" id="IPR019786">
    <property type="entry name" value="Zinc_finger_PHD-type_CS"/>
</dbReference>
<feature type="domain" description="SWIM-type" evidence="6">
    <location>
        <begin position="283"/>
        <end position="325"/>
    </location>
</feature>
<dbReference type="InterPro" id="IPR048324">
    <property type="entry name" value="ZSWIM1-3_RNaseH-like"/>
</dbReference>